<protein>
    <submittedName>
        <fullName evidence="1">Uncharacterized protein</fullName>
    </submittedName>
</protein>
<accession>A0A8K0MS86</accession>
<evidence type="ECO:0000313" key="1">
    <source>
        <dbReference type="EMBL" id="KAF3455630.1"/>
    </source>
</evidence>
<sequence length="104" mass="12021">MLSVSITDIGERDDIPSIIHIPKQIALEKLVELIPLEWFTRYERIHKPTTPLLSMDPSFHLFRMEHSTSFSKPSSRLLLHEFSHSNDYSASKPCNPDLEKEISC</sequence>
<reference evidence="1" key="1">
    <citation type="submission" date="2020-03" db="EMBL/GenBank/DDBJ databases">
        <title>A high-quality chromosome-level genome assembly of a woody plant with both climbing and erect habits, Rhamnella rubrinervis.</title>
        <authorList>
            <person name="Lu Z."/>
            <person name="Yang Y."/>
            <person name="Zhu X."/>
            <person name="Sun Y."/>
        </authorList>
    </citation>
    <scope>NUCLEOTIDE SEQUENCE</scope>
    <source>
        <strain evidence="1">BYM</strain>
        <tissue evidence="1">Leaf</tissue>
    </source>
</reference>
<organism evidence="1 2">
    <name type="scientific">Rhamnella rubrinervis</name>
    <dbReference type="NCBI Taxonomy" id="2594499"/>
    <lineage>
        <taxon>Eukaryota</taxon>
        <taxon>Viridiplantae</taxon>
        <taxon>Streptophyta</taxon>
        <taxon>Embryophyta</taxon>
        <taxon>Tracheophyta</taxon>
        <taxon>Spermatophyta</taxon>
        <taxon>Magnoliopsida</taxon>
        <taxon>eudicotyledons</taxon>
        <taxon>Gunneridae</taxon>
        <taxon>Pentapetalae</taxon>
        <taxon>rosids</taxon>
        <taxon>fabids</taxon>
        <taxon>Rosales</taxon>
        <taxon>Rhamnaceae</taxon>
        <taxon>rhamnoid group</taxon>
        <taxon>Rhamneae</taxon>
        <taxon>Rhamnella</taxon>
    </lineage>
</organism>
<name>A0A8K0MS86_9ROSA</name>
<proteinExistence type="predicted"/>
<comment type="caution">
    <text evidence="1">The sequence shown here is derived from an EMBL/GenBank/DDBJ whole genome shotgun (WGS) entry which is preliminary data.</text>
</comment>
<keyword evidence="2" id="KW-1185">Reference proteome</keyword>
<dbReference type="EMBL" id="VOIH02000001">
    <property type="protein sequence ID" value="KAF3455630.1"/>
    <property type="molecule type" value="Genomic_DNA"/>
</dbReference>
<dbReference type="OrthoDB" id="1720991at2759"/>
<dbReference type="Proteomes" id="UP000796880">
    <property type="component" value="Unassembled WGS sequence"/>
</dbReference>
<evidence type="ECO:0000313" key="2">
    <source>
        <dbReference type="Proteomes" id="UP000796880"/>
    </source>
</evidence>
<gene>
    <name evidence="1" type="ORF">FNV43_RR00267</name>
</gene>
<dbReference type="AlphaFoldDB" id="A0A8K0MS86"/>